<comment type="caution">
    <text evidence="2">The sequence shown here is derived from an EMBL/GenBank/DDBJ whole genome shotgun (WGS) entry which is preliminary data.</text>
</comment>
<dbReference type="SUPFAM" id="SSF51182">
    <property type="entry name" value="RmlC-like cupins"/>
    <property type="match status" value="1"/>
</dbReference>
<evidence type="ECO:0000259" key="1">
    <source>
        <dbReference type="Pfam" id="PF12973"/>
    </source>
</evidence>
<gene>
    <name evidence="2" type="ORF">DU000_10885</name>
</gene>
<dbReference type="OrthoDB" id="345639at2"/>
<dbReference type="RefSeq" id="WP_114403439.1">
    <property type="nucleotide sequence ID" value="NZ_QPGB01000005.1"/>
</dbReference>
<protein>
    <recommendedName>
        <fullName evidence="1">ChrR-like cupin domain-containing protein</fullName>
    </recommendedName>
</protein>
<dbReference type="InterPro" id="IPR025979">
    <property type="entry name" value="ChrR-like_cupin_dom"/>
</dbReference>
<reference evidence="2 3" key="1">
    <citation type="journal article" date="2018" name="Int. J. Syst. Evol. Microbiol.">
        <title>Parvibium lacunae gen. nov., sp. nov., a new member of the family Alcaligenaceae isolated from a freshwater pond.</title>
        <authorList>
            <person name="Chen W.M."/>
            <person name="Xie P.B."/>
            <person name="Hsu M.Y."/>
            <person name="Sheu S.Y."/>
        </authorList>
    </citation>
    <scope>NUCLEOTIDE SEQUENCE [LARGE SCALE GENOMIC DNA]</scope>
    <source>
        <strain evidence="2 3">KMB9</strain>
    </source>
</reference>
<dbReference type="AlphaFoldDB" id="A0A368KZV9"/>
<dbReference type="InterPro" id="IPR014710">
    <property type="entry name" value="RmlC-like_jellyroll"/>
</dbReference>
<feature type="domain" description="ChrR-like cupin" evidence="1">
    <location>
        <begin position="7"/>
        <end position="97"/>
    </location>
</feature>
<evidence type="ECO:0000313" key="3">
    <source>
        <dbReference type="Proteomes" id="UP000252357"/>
    </source>
</evidence>
<name>A0A368KZV9_9BURK</name>
<dbReference type="Pfam" id="PF12973">
    <property type="entry name" value="Cupin_7"/>
    <property type="match status" value="1"/>
</dbReference>
<evidence type="ECO:0000313" key="2">
    <source>
        <dbReference type="EMBL" id="RCS56838.1"/>
    </source>
</evidence>
<dbReference type="Gene3D" id="2.60.120.10">
    <property type="entry name" value="Jelly Rolls"/>
    <property type="match status" value="1"/>
</dbReference>
<dbReference type="EMBL" id="QPGB01000005">
    <property type="protein sequence ID" value="RCS56838.1"/>
    <property type="molecule type" value="Genomic_DNA"/>
</dbReference>
<organism evidence="2 3">
    <name type="scientific">Parvibium lacunae</name>
    <dbReference type="NCBI Taxonomy" id="1888893"/>
    <lineage>
        <taxon>Bacteria</taxon>
        <taxon>Pseudomonadati</taxon>
        <taxon>Pseudomonadota</taxon>
        <taxon>Betaproteobacteria</taxon>
        <taxon>Burkholderiales</taxon>
        <taxon>Alcaligenaceae</taxon>
        <taxon>Parvibium</taxon>
    </lineage>
</organism>
<proteinExistence type="predicted"/>
<accession>A0A368KZV9</accession>
<dbReference type="InterPro" id="IPR011051">
    <property type="entry name" value="RmlC_Cupin_sf"/>
</dbReference>
<keyword evidence="3" id="KW-1185">Reference proteome</keyword>
<sequence length="116" mass="12534">MDTLLTLNLDQGEWHTWGPGVEGKLLAEENGAESCLIWMQPGASWPSHPHPAEEETLVIQGELIADGVVLKAGDFHLAQAGSAHGELLAPHGALFFIRYAVSRDHYHFDAVSAIAP</sequence>
<dbReference type="Proteomes" id="UP000252357">
    <property type="component" value="Unassembled WGS sequence"/>
</dbReference>